<dbReference type="SUPFAM" id="SSF88713">
    <property type="entry name" value="Glycoside hydrolase/deacetylase"/>
    <property type="match status" value="1"/>
</dbReference>
<reference evidence="2 3" key="1">
    <citation type="submission" date="2017-08" db="EMBL/GenBank/DDBJ databases">
        <authorList>
            <person name="de Groot N.N."/>
        </authorList>
    </citation>
    <scope>NUCLEOTIDE SEQUENCE [LARGE SCALE GENOMIC DNA]</scope>
    <source>
        <strain evidence="2 3">NBT06-6</strain>
    </source>
</reference>
<dbReference type="Gene3D" id="3.20.20.370">
    <property type="entry name" value="Glycoside hydrolase/deacetylase"/>
    <property type="match status" value="1"/>
</dbReference>
<comment type="caution">
    <text evidence="2">The sequence shown here is derived from an EMBL/GenBank/DDBJ whole genome shotgun (WGS) entry which is preliminary data.</text>
</comment>
<proteinExistence type="predicted"/>
<evidence type="ECO:0000259" key="1">
    <source>
        <dbReference type="PROSITE" id="PS51677"/>
    </source>
</evidence>
<dbReference type="AlphaFoldDB" id="A0A269PDT2"/>
<dbReference type="Proteomes" id="UP000215771">
    <property type="component" value="Unassembled WGS sequence"/>
</dbReference>
<evidence type="ECO:0000313" key="3">
    <source>
        <dbReference type="Proteomes" id="UP000215771"/>
    </source>
</evidence>
<name>A0A269PDT2_9CORY</name>
<dbReference type="GO" id="GO:0016810">
    <property type="term" value="F:hydrolase activity, acting on carbon-nitrogen (but not peptide) bonds"/>
    <property type="evidence" value="ECO:0007669"/>
    <property type="project" value="InterPro"/>
</dbReference>
<dbReference type="PANTHER" id="PTHR10587:SF134">
    <property type="entry name" value="SECRETED PROTEIN"/>
    <property type="match status" value="1"/>
</dbReference>
<dbReference type="EMBL" id="NQMQ01000011">
    <property type="protein sequence ID" value="PAJ70112.1"/>
    <property type="molecule type" value="Genomic_DNA"/>
</dbReference>
<dbReference type="InterPro" id="IPR050248">
    <property type="entry name" value="Polysacc_deacetylase_ArnD"/>
</dbReference>
<dbReference type="InterPro" id="IPR002509">
    <property type="entry name" value="NODB_dom"/>
</dbReference>
<gene>
    <name evidence="2" type="ORF">CIG21_06490</name>
</gene>
<dbReference type="Pfam" id="PF01522">
    <property type="entry name" value="Polysacc_deac_1"/>
    <property type="match status" value="1"/>
</dbReference>
<organism evidence="2 3">
    <name type="scientific">Corynebacterium hadale</name>
    <dbReference type="NCBI Taxonomy" id="2026255"/>
    <lineage>
        <taxon>Bacteria</taxon>
        <taxon>Bacillati</taxon>
        <taxon>Actinomycetota</taxon>
        <taxon>Actinomycetes</taxon>
        <taxon>Mycobacteriales</taxon>
        <taxon>Corynebacteriaceae</taxon>
        <taxon>Corynebacterium</taxon>
    </lineage>
</organism>
<protein>
    <submittedName>
        <fullName evidence="2">Polysaccharide deacetylase</fullName>
    </submittedName>
</protein>
<feature type="domain" description="NodB homology" evidence="1">
    <location>
        <begin position="17"/>
        <end position="207"/>
    </location>
</feature>
<accession>A0A269PDT2</accession>
<dbReference type="PANTHER" id="PTHR10587">
    <property type="entry name" value="GLYCOSYL TRANSFERASE-RELATED"/>
    <property type="match status" value="1"/>
</dbReference>
<sequence>MHLPGITDFLPTQPPLRTLALTFDACGGEVDHALVDTLRELRVPATLFLAGPWIQAHPDLTRELANDPLFQLENHGARHLPLSVNGQRVYGIPGTASPAEAIQEVAENAETLRSFGVNSTWFRAATAHYDDVAVRILADSGARIAGFATNGDFGATASPAQVTQQILHAPDGAIVLMHMNHPQSGTAAGVRQAIEELHGQVRFVQLGEGTPA</sequence>
<dbReference type="PROSITE" id="PS51677">
    <property type="entry name" value="NODB"/>
    <property type="match status" value="1"/>
</dbReference>
<dbReference type="GO" id="GO:0005975">
    <property type="term" value="P:carbohydrate metabolic process"/>
    <property type="evidence" value="ECO:0007669"/>
    <property type="project" value="InterPro"/>
</dbReference>
<evidence type="ECO:0000313" key="2">
    <source>
        <dbReference type="EMBL" id="PAJ70112.1"/>
    </source>
</evidence>
<dbReference type="InterPro" id="IPR011330">
    <property type="entry name" value="Glyco_hydro/deAcase_b/a-brl"/>
</dbReference>